<accession>Q6FDY9</accession>
<dbReference type="EMBL" id="CR543861">
    <property type="protein sequence ID" value="CAG67719.1"/>
    <property type="molecule type" value="Genomic_DNA"/>
</dbReference>
<gene>
    <name evidence="1" type="ordered locus">ACIAD0817</name>
</gene>
<dbReference type="Proteomes" id="UP000000430">
    <property type="component" value="Chromosome"/>
</dbReference>
<organism evidence="1 2">
    <name type="scientific">Acinetobacter baylyi (strain ATCC 33305 / BD413 / ADP1)</name>
    <dbReference type="NCBI Taxonomy" id="62977"/>
    <lineage>
        <taxon>Bacteria</taxon>
        <taxon>Pseudomonadati</taxon>
        <taxon>Pseudomonadota</taxon>
        <taxon>Gammaproteobacteria</taxon>
        <taxon>Moraxellales</taxon>
        <taxon>Moraxellaceae</taxon>
        <taxon>Acinetobacter</taxon>
    </lineage>
</organism>
<sequence>MVLRASIGSTVYHLNQNIFEQDYSFRPIIDICNQWTMMSCLAD</sequence>
<proteinExistence type="predicted"/>
<reference evidence="1 2" key="1">
    <citation type="journal article" date="2004" name="Nucleic Acids Res.">
        <title>Unique features revealed by the genome sequence of Acinetobacter sp. ADP1, a versatile and naturally transformation competent bacterium.</title>
        <authorList>
            <person name="Barbe V."/>
            <person name="Vallenet D."/>
            <person name="Fonknechten N."/>
            <person name="Kreimeyer A."/>
            <person name="Oztas S."/>
            <person name="Labarre L."/>
            <person name="Cruveiller S."/>
            <person name="Robert C."/>
            <person name="Duprat S."/>
            <person name="Wincker P."/>
            <person name="Ornston L.N."/>
            <person name="Weissenbach J."/>
            <person name="Marliere P."/>
            <person name="Cohen G.N."/>
            <person name="Medigue C."/>
        </authorList>
    </citation>
    <scope>NUCLEOTIDE SEQUENCE [LARGE SCALE GENOMIC DNA]</scope>
    <source>
        <strain evidence="2">ATCC 33305 / BD413 / ADP1</strain>
    </source>
</reference>
<evidence type="ECO:0000313" key="2">
    <source>
        <dbReference type="Proteomes" id="UP000000430"/>
    </source>
</evidence>
<dbReference type="HOGENOM" id="CLU_3228160_0_0_6"/>
<dbReference type="KEGG" id="aci:ACIAD0817"/>
<evidence type="ECO:0000313" key="1">
    <source>
        <dbReference type="EMBL" id="CAG67719.1"/>
    </source>
</evidence>
<protein>
    <submittedName>
        <fullName evidence="1">Uncharacterized protein</fullName>
    </submittedName>
</protein>
<dbReference type="AlphaFoldDB" id="Q6FDY9"/>
<name>Q6FDY9_ACIAD</name>